<name>A0A5D3GJI9_9PSED</name>
<feature type="transmembrane region" description="Helical" evidence="1">
    <location>
        <begin position="191"/>
        <end position="208"/>
    </location>
</feature>
<accession>A0A5D3GJI9</accession>
<reference evidence="3 4" key="2">
    <citation type="submission" date="2019-08" db="EMBL/GenBank/DDBJ databases">
        <authorList>
            <person name="Brilhante M."/>
            <person name="Perreten V."/>
        </authorList>
    </citation>
    <scope>NUCLEOTIDE SEQUENCE [LARGE SCALE GENOMIC DNA]</scope>
    <source>
        <strain evidence="3 4">MCP106</strain>
    </source>
</reference>
<feature type="transmembrane region" description="Helical" evidence="1">
    <location>
        <begin position="157"/>
        <end position="179"/>
    </location>
</feature>
<dbReference type="EMBL" id="VSRO01000024">
    <property type="protein sequence ID" value="TYK54118.1"/>
    <property type="molecule type" value="Genomic_DNA"/>
</dbReference>
<feature type="transmembrane region" description="Helical" evidence="1">
    <location>
        <begin position="78"/>
        <end position="104"/>
    </location>
</feature>
<evidence type="ECO:0000256" key="1">
    <source>
        <dbReference type="SAM" id="Phobius"/>
    </source>
</evidence>
<dbReference type="Proteomes" id="UP000324029">
    <property type="component" value="Unassembled WGS sequence"/>
</dbReference>
<feature type="transmembrane region" description="Helical" evidence="1">
    <location>
        <begin position="26"/>
        <end position="45"/>
    </location>
</feature>
<evidence type="ECO:0000313" key="4">
    <source>
        <dbReference type="Proteomes" id="UP000324029"/>
    </source>
</evidence>
<feature type="transmembrane region" description="Helical" evidence="1">
    <location>
        <begin position="258"/>
        <end position="278"/>
    </location>
</feature>
<comment type="caution">
    <text evidence="3">The sequence shown here is derived from an EMBL/GenBank/DDBJ whole genome shotgun (WGS) entry which is preliminary data.</text>
</comment>
<protein>
    <submittedName>
        <fullName evidence="3">EpsG family protein</fullName>
    </submittedName>
</protein>
<feature type="transmembrane region" description="Helical" evidence="1">
    <location>
        <begin position="116"/>
        <end position="145"/>
    </location>
</feature>
<proteinExistence type="predicted"/>
<organism evidence="3 4">
    <name type="scientific">Pseudomonas synxantha</name>
    <dbReference type="NCBI Taxonomy" id="47883"/>
    <lineage>
        <taxon>Bacteria</taxon>
        <taxon>Pseudomonadati</taxon>
        <taxon>Pseudomonadota</taxon>
        <taxon>Gammaproteobacteria</taxon>
        <taxon>Pseudomonadales</taxon>
        <taxon>Pseudomonadaceae</taxon>
        <taxon>Pseudomonas</taxon>
    </lineage>
</organism>
<reference evidence="3 4" key="1">
    <citation type="submission" date="2019-08" db="EMBL/GenBank/DDBJ databases">
        <title>Subclass B2 metallo-beta lactamase from Pseudomonas synxantha.</title>
        <authorList>
            <person name="Poirel L."/>
            <person name="Palmieri M."/>
            <person name="Masseron A."/>
            <person name="Perreten V."/>
            <person name="Nordman P."/>
        </authorList>
    </citation>
    <scope>NUCLEOTIDE SEQUENCE [LARGE SCALE GENOMIC DNA]</scope>
    <source>
        <strain evidence="3 4">MCP106</strain>
    </source>
</reference>
<feature type="transmembrane region" description="Helical" evidence="1">
    <location>
        <begin position="284"/>
        <end position="302"/>
    </location>
</feature>
<dbReference type="AlphaFoldDB" id="A0A5D3GJI9"/>
<evidence type="ECO:0000313" key="3">
    <source>
        <dbReference type="EMBL" id="TYK59818.1"/>
    </source>
</evidence>
<dbReference type="EMBL" id="VSRO01000001">
    <property type="protein sequence ID" value="TYK59818.1"/>
    <property type="molecule type" value="Genomic_DNA"/>
</dbReference>
<keyword evidence="1" id="KW-1133">Transmembrane helix</keyword>
<feature type="transmembrane region" description="Helical" evidence="1">
    <location>
        <begin position="228"/>
        <end position="246"/>
    </location>
</feature>
<keyword evidence="1" id="KW-0472">Membrane</keyword>
<evidence type="ECO:0000313" key="2">
    <source>
        <dbReference type="EMBL" id="TYK54118.1"/>
    </source>
</evidence>
<keyword evidence="1" id="KW-0812">Transmembrane</keyword>
<dbReference type="Pfam" id="PF14897">
    <property type="entry name" value="EpsG"/>
    <property type="match status" value="1"/>
</dbReference>
<dbReference type="InterPro" id="IPR049458">
    <property type="entry name" value="EpsG-like"/>
</dbReference>
<gene>
    <name evidence="3" type="ORF">FXO26_01520</name>
    <name evidence="2" type="ORF">FXO26_29400</name>
</gene>
<sequence>MIYLIGWGTLYLMFFLTGLAGNRTRLFIAISLIVFMVFSVMRGAVGTDTANYELIVEGFSADYVWGGMEPGFVLLGKALLYVSDSGVVAVRVLSFLIFVMLFLYLARADKNERFLLIAYILPTFVYQYSMNGLRIGLAAMLVLLATQNVRQFRYKSGVVLAVSALLFHYSSLVSLLFIWASWSRWLKTSNVLVVPVVVCALLFLLSLNGDYFLAKLLSYQDSESPNPLSGLSKVAVLLLFVAALFFSKLPNAEKTKLIVLGAGFTISFWLVSAVSYAGLRFLDLISFAFPVAILLTYSRLALNFDTTIKLAFIVAGILSAASGYRNFVAEEGVGPSPFMPYHFIDFSNGG</sequence>